<evidence type="ECO:0000313" key="14">
    <source>
        <dbReference type="Proteomes" id="UP000036681"/>
    </source>
</evidence>
<evidence type="ECO:0000256" key="3">
    <source>
        <dbReference type="ARBA" id="ARBA00021150"/>
    </source>
</evidence>
<dbReference type="Gene3D" id="3.40.50.300">
    <property type="entry name" value="P-loop containing nucleotide triphosphate hydrolases"/>
    <property type="match status" value="2"/>
</dbReference>
<dbReference type="GO" id="GO:0042802">
    <property type="term" value="F:identical protein binding"/>
    <property type="evidence" value="ECO:0007669"/>
    <property type="project" value="UniProtKB-ARBA"/>
</dbReference>
<dbReference type="FunFam" id="3.40.50.300:FF:001270">
    <property type="entry name" value="Thymidine kinase"/>
    <property type="match status" value="2"/>
</dbReference>
<dbReference type="GO" id="GO:0071897">
    <property type="term" value="P:DNA biosynthetic process"/>
    <property type="evidence" value="ECO:0007669"/>
    <property type="project" value="UniProtKB-KW"/>
</dbReference>
<evidence type="ECO:0000313" key="15">
    <source>
        <dbReference type="WBParaSite" id="ALUE_0000310001-mRNA-1"/>
    </source>
</evidence>
<accession>A0A9J2NZX4</accession>
<dbReference type="PANTHER" id="PTHR11441:SF0">
    <property type="entry name" value="THYMIDINE KINASE, CYTOSOLIC"/>
    <property type="match status" value="1"/>
</dbReference>
<keyword evidence="7" id="KW-0547">Nucleotide-binding</keyword>
<dbReference type="GO" id="GO:0004797">
    <property type="term" value="F:thymidine kinase activity"/>
    <property type="evidence" value="ECO:0007669"/>
    <property type="project" value="UniProtKB-EC"/>
</dbReference>
<dbReference type="InterPro" id="IPR020633">
    <property type="entry name" value="Thymidine_kinase_CS"/>
</dbReference>
<dbReference type="Gene3D" id="3.30.60.20">
    <property type="match status" value="2"/>
</dbReference>
<evidence type="ECO:0000256" key="7">
    <source>
        <dbReference type="ARBA" id="ARBA00022741"/>
    </source>
</evidence>
<evidence type="ECO:0000256" key="5">
    <source>
        <dbReference type="ARBA" id="ARBA00022679"/>
    </source>
</evidence>
<comment type="similarity">
    <text evidence="1 13">Belongs to the thymidine kinase family.</text>
</comment>
<keyword evidence="10" id="KW-0067">ATP-binding</keyword>
<evidence type="ECO:0000256" key="6">
    <source>
        <dbReference type="ARBA" id="ARBA00022723"/>
    </source>
</evidence>
<keyword evidence="9" id="KW-0862">Zinc</keyword>
<evidence type="ECO:0000256" key="4">
    <source>
        <dbReference type="ARBA" id="ARBA00022634"/>
    </source>
</evidence>
<dbReference type="PROSITE" id="PS00603">
    <property type="entry name" value="TK_CELLULAR_TYPE"/>
    <property type="match status" value="2"/>
</dbReference>
<keyword evidence="14" id="KW-1185">Reference proteome</keyword>
<evidence type="ECO:0000256" key="10">
    <source>
        <dbReference type="ARBA" id="ARBA00022840"/>
    </source>
</evidence>
<dbReference type="Proteomes" id="UP000036681">
    <property type="component" value="Unplaced"/>
</dbReference>
<evidence type="ECO:0000256" key="13">
    <source>
        <dbReference type="RuleBase" id="RU004165"/>
    </source>
</evidence>
<proteinExistence type="inferred from homology"/>
<evidence type="ECO:0000256" key="11">
    <source>
        <dbReference type="ARBA" id="ARBA00046642"/>
    </source>
</evidence>
<dbReference type="InterPro" id="IPR027417">
    <property type="entry name" value="P-loop_NTPase"/>
</dbReference>
<dbReference type="AlphaFoldDB" id="A0A9J2NZX4"/>
<dbReference type="PANTHER" id="PTHR11441">
    <property type="entry name" value="THYMIDINE KINASE"/>
    <property type="match status" value="1"/>
</dbReference>
<dbReference type="SUPFAM" id="SSF57716">
    <property type="entry name" value="Glucocorticoid receptor-like (DNA-binding domain)"/>
    <property type="match status" value="2"/>
</dbReference>
<reference evidence="15" key="1">
    <citation type="submission" date="2023-03" db="UniProtKB">
        <authorList>
            <consortium name="WormBaseParasite"/>
        </authorList>
    </citation>
    <scope>IDENTIFICATION</scope>
</reference>
<evidence type="ECO:0000256" key="12">
    <source>
        <dbReference type="ARBA" id="ARBA00048113"/>
    </source>
</evidence>
<dbReference type="SUPFAM" id="SSF52540">
    <property type="entry name" value="P-loop containing nucleoside triphosphate hydrolases"/>
    <property type="match status" value="2"/>
</dbReference>
<comment type="subunit">
    <text evidence="11">Homotetramer. Tetramerization from dimerization is induced by ATP and increases catalytic efficiency due to a high affinity for thymidine. Tetramerization is inhibited by phosphorylation at Ser-13. Interacts (via the KEN box) with FZR1.</text>
</comment>
<dbReference type="GO" id="GO:0046104">
    <property type="term" value="P:thymidine metabolic process"/>
    <property type="evidence" value="ECO:0007669"/>
    <property type="project" value="TreeGrafter"/>
</dbReference>
<name>A0A9J2NZX4_ASCLU</name>
<keyword evidence="6" id="KW-0479">Metal-binding</keyword>
<evidence type="ECO:0000256" key="1">
    <source>
        <dbReference type="ARBA" id="ARBA00007587"/>
    </source>
</evidence>
<sequence>MPLFRWRLPTTFSMASGHIQLIFGPMFSGKTTEMLRRLNRYKLANRTCRIVKYRNDTRYALDHVATHDLQMQEAISAVKVADVMDELSEAHVVAIDEGQFFDDIAECSENLANQGKIVIVSALDGDFNRKRFKNVLDMCPFSEDIIKLNAVCTGCGEDASFTKRLTSNTALELIGGRDVYTAMCRQCYFDASQGFMRPHSPSRGRIEVILGPMFSGKTTEMLRRYNRHALAGRECRVIKYRGDTRYDANKVVTHDQLMHDGVIATHIADIFDELLAYKVIAIDEGQFFQDIAECCERLANMGKIVIVAALDGDYSRREFASKVLDLCPLAEKVCKLRAVCTECGSDASFSRRTTAHKNQEIIGGIETYRAMCRACYTDVHKLENSHNYPTRSPLRDFNTTAVSKEGLTATKKIRTELN</sequence>
<comment type="catalytic activity">
    <reaction evidence="12">
        <text>thymidine + ATP = dTMP + ADP + H(+)</text>
        <dbReference type="Rhea" id="RHEA:19129"/>
        <dbReference type="ChEBI" id="CHEBI:15378"/>
        <dbReference type="ChEBI" id="CHEBI:17748"/>
        <dbReference type="ChEBI" id="CHEBI:30616"/>
        <dbReference type="ChEBI" id="CHEBI:63528"/>
        <dbReference type="ChEBI" id="CHEBI:456216"/>
        <dbReference type="EC" id="2.7.1.21"/>
    </reaction>
    <physiologicalReaction direction="left-to-right" evidence="12">
        <dbReference type="Rhea" id="RHEA:19130"/>
    </physiologicalReaction>
</comment>
<evidence type="ECO:0000256" key="9">
    <source>
        <dbReference type="ARBA" id="ARBA00022833"/>
    </source>
</evidence>
<dbReference type="GO" id="GO:0046872">
    <property type="term" value="F:metal ion binding"/>
    <property type="evidence" value="ECO:0007669"/>
    <property type="project" value="UniProtKB-KW"/>
</dbReference>
<organism evidence="14 15">
    <name type="scientific">Ascaris lumbricoides</name>
    <name type="common">Giant roundworm</name>
    <dbReference type="NCBI Taxonomy" id="6252"/>
    <lineage>
        <taxon>Eukaryota</taxon>
        <taxon>Metazoa</taxon>
        <taxon>Ecdysozoa</taxon>
        <taxon>Nematoda</taxon>
        <taxon>Chromadorea</taxon>
        <taxon>Rhabditida</taxon>
        <taxon>Spirurina</taxon>
        <taxon>Ascaridomorpha</taxon>
        <taxon>Ascaridoidea</taxon>
        <taxon>Ascarididae</taxon>
        <taxon>Ascaris</taxon>
    </lineage>
</organism>
<keyword evidence="5" id="KW-0808">Transferase</keyword>
<dbReference type="GO" id="GO:0005524">
    <property type="term" value="F:ATP binding"/>
    <property type="evidence" value="ECO:0007669"/>
    <property type="project" value="UniProtKB-KW"/>
</dbReference>
<dbReference type="WBParaSite" id="ALUE_0000310001-mRNA-1">
    <property type="protein sequence ID" value="ALUE_0000310001-mRNA-1"/>
    <property type="gene ID" value="ALUE_0000310001"/>
</dbReference>
<keyword evidence="8" id="KW-0418">Kinase</keyword>
<evidence type="ECO:0000256" key="2">
    <source>
        <dbReference type="ARBA" id="ARBA00012118"/>
    </source>
</evidence>
<protein>
    <recommendedName>
        <fullName evidence="3">Thymidine kinase, cytosolic</fullName>
        <ecNumber evidence="2">2.7.1.21</ecNumber>
    </recommendedName>
</protein>
<dbReference type="Pfam" id="PF00265">
    <property type="entry name" value="TK"/>
    <property type="match status" value="2"/>
</dbReference>
<dbReference type="InterPro" id="IPR001267">
    <property type="entry name" value="Thymidine_kinase"/>
</dbReference>
<keyword evidence="4" id="KW-0237">DNA synthesis</keyword>
<evidence type="ECO:0000256" key="8">
    <source>
        <dbReference type="ARBA" id="ARBA00022777"/>
    </source>
</evidence>
<dbReference type="EC" id="2.7.1.21" evidence="2"/>